<dbReference type="RefSeq" id="WP_141150605.1">
    <property type="nucleotide sequence ID" value="NZ_VHLG01000015.1"/>
</dbReference>
<protein>
    <submittedName>
        <fullName evidence="1">Uncharacterized protein</fullName>
    </submittedName>
</protein>
<dbReference type="Proteomes" id="UP000318801">
    <property type="component" value="Unassembled WGS sequence"/>
</dbReference>
<evidence type="ECO:0000313" key="2">
    <source>
        <dbReference type="Proteomes" id="UP000318801"/>
    </source>
</evidence>
<proteinExistence type="predicted"/>
<name>A0A506U3A6_9HYPH</name>
<reference evidence="1 2" key="1">
    <citation type="submission" date="2019-06" db="EMBL/GenBank/DDBJ databases">
        <authorList>
            <person name="Li M."/>
        </authorList>
    </citation>
    <scope>NUCLEOTIDE SEQUENCE [LARGE SCALE GENOMIC DNA]</scope>
    <source>
        <strain evidence="1 2">BGMRC2036</strain>
    </source>
</reference>
<keyword evidence="2" id="KW-1185">Reference proteome</keyword>
<organism evidence="1 2">
    <name type="scientific">Martelella alba</name>
    <dbReference type="NCBI Taxonomy" id="2590451"/>
    <lineage>
        <taxon>Bacteria</taxon>
        <taxon>Pseudomonadati</taxon>
        <taxon>Pseudomonadota</taxon>
        <taxon>Alphaproteobacteria</taxon>
        <taxon>Hyphomicrobiales</taxon>
        <taxon>Aurantimonadaceae</taxon>
        <taxon>Martelella</taxon>
    </lineage>
</organism>
<sequence>MNECANSTEASLAAIGGRLLAAEVKIGCAMRELAALMQMFERDVEEFDDFVRDWCRALPESTFNDGLMIRAGDMSTVVGHLRRMTTGLEKDIEEVLS</sequence>
<comment type="caution">
    <text evidence="1">The sequence shown here is derived from an EMBL/GenBank/DDBJ whole genome shotgun (WGS) entry which is preliminary data.</text>
</comment>
<gene>
    <name evidence="1" type="ORF">FJU08_18870</name>
</gene>
<evidence type="ECO:0000313" key="1">
    <source>
        <dbReference type="EMBL" id="TPW27796.1"/>
    </source>
</evidence>
<dbReference type="EMBL" id="VHLG01000015">
    <property type="protein sequence ID" value="TPW27796.1"/>
    <property type="molecule type" value="Genomic_DNA"/>
</dbReference>
<accession>A0A506U3A6</accession>
<dbReference type="AlphaFoldDB" id="A0A506U3A6"/>